<evidence type="ECO:0000256" key="1">
    <source>
        <dbReference type="SAM" id="MobiDB-lite"/>
    </source>
</evidence>
<dbReference type="AlphaFoldDB" id="A0A6J6CLH8"/>
<name>A0A6J6CLH8_9ZZZZ</name>
<proteinExistence type="predicted"/>
<organism evidence="2">
    <name type="scientific">freshwater metagenome</name>
    <dbReference type="NCBI Taxonomy" id="449393"/>
    <lineage>
        <taxon>unclassified sequences</taxon>
        <taxon>metagenomes</taxon>
        <taxon>ecological metagenomes</taxon>
    </lineage>
</organism>
<sequence length="136" mass="14868">MLRVFPKGAAHLALELEGGDARQPARQLDHGLMLHVAIMVQQTSVRINVDGRRGAGRDSSRGATGRTAAVSHWAGRGGFHGEEVQTRNCAQWTRAPESAEARAARLKRRVCAAACNEQRREGCPSIWSRKRLACSK</sequence>
<gene>
    <name evidence="2" type="ORF">UFOPK1440_01223</name>
</gene>
<protein>
    <submittedName>
        <fullName evidence="2">Unannotated protein</fullName>
    </submittedName>
</protein>
<reference evidence="2" key="1">
    <citation type="submission" date="2020-05" db="EMBL/GenBank/DDBJ databases">
        <authorList>
            <person name="Chiriac C."/>
            <person name="Salcher M."/>
            <person name="Ghai R."/>
            <person name="Kavagutti S V."/>
        </authorList>
    </citation>
    <scope>NUCLEOTIDE SEQUENCE</scope>
</reference>
<feature type="compositionally biased region" description="Basic and acidic residues" evidence="1">
    <location>
        <begin position="51"/>
        <end position="60"/>
    </location>
</feature>
<accession>A0A6J6CLH8</accession>
<feature type="region of interest" description="Disordered" evidence="1">
    <location>
        <begin position="51"/>
        <end position="79"/>
    </location>
</feature>
<dbReference type="EMBL" id="CAEZSP010000111">
    <property type="protein sequence ID" value="CAB4552196.1"/>
    <property type="molecule type" value="Genomic_DNA"/>
</dbReference>
<evidence type="ECO:0000313" key="2">
    <source>
        <dbReference type="EMBL" id="CAB4552196.1"/>
    </source>
</evidence>